<dbReference type="EMBL" id="KN819625">
    <property type="protein sequence ID" value="KIJ08420.1"/>
    <property type="molecule type" value="Genomic_DNA"/>
</dbReference>
<dbReference type="OrthoDB" id="2689837at2759"/>
<reference evidence="3 4" key="1">
    <citation type="submission" date="2014-06" db="EMBL/GenBank/DDBJ databases">
        <authorList>
            <consortium name="DOE Joint Genome Institute"/>
            <person name="Kuo A."/>
            <person name="Kohler A."/>
            <person name="Nagy L.G."/>
            <person name="Floudas D."/>
            <person name="Copeland A."/>
            <person name="Barry K.W."/>
            <person name="Cichocki N."/>
            <person name="Veneault-Fourrey C."/>
            <person name="LaButti K."/>
            <person name="Lindquist E.A."/>
            <person name="Lipzen A."/>
            <person name="Lundell T."/>
            <person name="Morin E."/>
            <person name="Murat C."/>
            <person name="Sun H."/>
            <person name="Tunlid A."/>
            <person name="Henrissat B."/>
            <person name="Grigoriev I.V."/>
            <person name="Hibbett D.S."/>
            <person name="Martin F."/>
            <person name="Nordberg H.P."/>
            <person name="Cantor M.N."/>
            <person name="Hua S.X."/>
        </authorList>
    </citation>
    <scope>NUCLEOTIDE SEQUENCE [LARGE SCALE GENOMIC DNA]</scope>
    <source>
        <strain evidence="3 4">ATCC 200175</strain>
    </source>
</reference>
<proteinExistence type="predicted"/>
<evidence type="ECO:0000313" key="4">
    <source>
        <dbReference type="Proteomes" id="UP000053647"/>
    </source>
</evidence>
<evidence type="ECO:0000313" key="3">
    <source>
        <dbReference type="EMBL" id="KIJ08420.1"/>
    </source>
</evidence>
<dbReference type="Proteomes" id="UP000053647">
    <property type="component" value="Unassembled WGS sequence"/>
</dbReference>
<reference evidence="4" key="2">
    <citation type="submission" date="2015-01" db="EMBL/GenBank/DDBJ databases">
        <title>Evolutionary Origins and Diversification of the Mycorrhizal Mutualists.</title>
        <authorList>
            <consortium name="DOE Joint Genome Institute"/>
            <consortium name="Mycorrhizal Genomics Consortium"/>
            <person name="Kohler A."/>
            <person name="Kuo A."/>
            <person name="Nagy L.G."/>
            <person name="Floudas D."/>
            <person name="Copeland A."/>
            <person name="Barry K.W."/>
            <person name="Cichocki N."/>
            <person name="Veneault-Fourrey C."/>
            <person name="LaButti K."/>
            <person name="Lindquist E.A."/>
            <person name="Lipzen A."/>
            <person name="Lundell T."/>
            <person name="Morin E."/>
            <person name="Murat C."/>
            <person name="Riley R."/>
            <person name="Ohm R."/>
            <person name="Sun H."/>
            <person name="Tunlid A."/>
            <person name="Henrissat B."/>
            <person name="Grigoriev I.V."/>
            <person name="Hibbett D.S."/>
            <person name="Martin F."/>
        </authorList>
    </citation>
    <scope>NUCLEOTIDE SEQUENCE [LARGE SCALE GENOMIC DNA]</scope>
    <source>
        <strain evidence="4">ATCC 200175</strain>
    </source>
</reference>
<gene>
    <name evidence="3" type="ORF">PAXINDRAFT_18444</name>
</gene>
<protein>
    <recommendedName>
        <fullName evidence="2">DUF6532 domain-containing protein</fullName>
    </recommendedName>
</protein>
<feature type="domain" description="DUF6532" evidence="2">
    <location>
        <begin position="140"/>
        <end position="258"/>
    </location>
</feature>
<dbReference type="AlphaFoldDB" id="A0A0C9SYX1"/>
<accession>A0A0C9SYX1</accession>
<organism evidence="3 4">
    <name type="scientific">Paxillus involutus ATCC 200175</name>
    <dbReference type="NCBI Taxonomy" id="664439"/>
    <lineage>
        <taxon>Eukaryota</taxon>
        <taxon>Fungi</taxon>
        <taxon>Dikarya</taxon>
        <taxon>Basidiomycota</taxon>
        <taxon>Agaricomycotina</taxon>
        <taxon>Agaricomycetes</taxon>
        <taxon>Agaricomycetidae</taxon>
        <taxon>Boletales</taxon>
        <taxon>Paxilineae</taxon>
        <taxon>Paxillaceae</taxon>
        <taxon>Paxillus</taxon>
    </lineage>
</organism>
<dbReference type="InterPro" id="IPR045341">
    <property type="entry name" value="DUF6532"/>
</dbReference>
<feature type="region of interest" description="Disordered" evidence="1">
    <location>
        <begin position="1"/>
        <end position="31"/>
    </location>
</feature>
<keyword evidence="4" id="KW-1185">Reference proteome</keyword>
<feature type="region of interest" description="Disordered" evidence="1">
    <location>
        <begin position="53"/>
        <end position="87"/>
    </location>
</feature>
<feature type="compositionally biased region" description="Basic and acidic residues" evidence="1">
    <location>
        <begin position="65"/>
        <end position="76"/>
    </location>
</feature>
<evidence type="ECO:0000256" key="1">
    <source>
        <dbReference type="SAM" id="MobiDB-lite"/>
    </source>
</evidence>
<name>A0A0C9SYX1_PAXIN</name>
<dbReference type="Pfam" id="PF20149">
    <property type="entry name" value="DUF6532"/>
    <property type="match status" value="1"/>
</dbReference>
<sequence length="267" mass="29373">MAPLHASISAATPKKVSPSDPTASVARTSAREKCRQLEIPVWTQEPAAAAIANHGSSAATVSQDYKSDDGPEDGLREPQQSVPVPTVTPVPQWMPDAHIVLNARGQVNLRDQKPHIQVMLLADILYMAANQTPGCERMRARLAQDAQCVRSLSSVPFARISKARAAVKVVAQRHVTSTYQLETGYSVEKIDALLQKNTFIFPTDSHGKPIRSKPFQSPAIIRTIQDAFFHDDLSPGLKHPSSFISTSQTHPNDLELPRPWLLWPQQQ</sequence>
<evidence type="ECO:0000259" key="2">
    <source>
        <dbReference type="Pfam" id="PF20149"/>
    </source>
</evidence>
<dbReference type="HOGENOM" id="CLU_1042436_0_0_1"/>